<name>A0ABW7F2A7_9BURK</name>
<evidence type="ECO:0000313" key="1">
    <source>
        <dbReference type="EMBL" id="MFG6430640.1"/>
    </source>
</evidence>
<gene>
    <name evidence="1" type="ORF">ACG00Y_11995</name>
</gene>
<dbReference type="EMBL" id="JBIGHV010000004">
    <property type="protein sequence ID" value="MFG6430640.1"/>
    <property type="molecule type" value="Genomic_DNA"/>
</dbReference>
<dbReference type="SUPFAM" id="SSF53474">
    <property type="entry name" value="alpha/beta-Hydrolases"/>
    <property type="match status" value="1"/>
</dbReference>
<dbReference type="InterPro" id="IPR029058">
    <property type="entry name" value="AB_hydrolase_fold"/>
</dbReference>
<accession>A0ABW7F2A7</accession>
<comment type="caution">
    <text evidence="1">The sequence shown here is derived from an EMBL/GenBank/DDBJ whole genome shotgun (WGS) entry which is preliminary data.</text>
</comment>
<sequence length="314" mass="34362">MDNQQSHILVEDAGEPAPLVITFGFALWKEPAAFDFVGRLRKLEFLLGRPFHRIHLRDPSMSWYLQGVAGLGATLASTLDEVAGQVHALSPTRVMTLGQSMGGYGAIRYGLALGAARIVAIGALSTMEPAISRERGDTRWLSVMERLAAQGVADTDLVELARRAGTPLELRLHYGERPDAPEQGEVNLDLFHADRFAALPGCRVTRHPGSDHVVVNHLKASRELDAVLLHDLFDIDPARLHRRTRPLLDDDWLRWIAENRLRGADLGSQVAAMLQRGIDPITARSAIAEVERDPVFLAASQLLATSSQSSGSHS</sequence>
<dbReference type="Gene3D" id="3.40.50.1820">
    <property type="entry name" value="alpha/beta hydrolase"/>
    <property type="match status" value="1"/>
</dbReference>
<proteinExistence type="predicted"/>
<evidence type="ECO:0008006" key="3">
    <source>
        <dbReference type="Google" id="ProtNLM"/>
    </source>
</evidence>
<dbReference type="Proteomes" id="UP001606210">
    <property type="component" value="Unassembled WGS sequence"/>
</dbReference>
<evidence type="ECO:0000313" key="2">
    <source>
        <dbReference type="Proteomes" id="UP001606210"/>
    </source>
</evidence>
<keyword evidence="2" id="KW-1185">Reference proteome</keyword>
<protein>
    <recommendedName>
        <fullName evidence="3">Alpha/beta hydrolase</fullName>
    </recommendedName>
</protein>
<organism evidence="1 2">
    <name type="scientific">Pelomonas parva</name>
    <dbReference type="NCBI Taxonomy" id="3299032"/>
    <lineage>
        <taxon>Bacteria</taxon>
        <taxon>Pseudomonadati</taxon>
        <taxon>Pseudomonadota</taxon>
        <taxon>Betaproteobacteria</taxon>
        <taxon>Burkholderiales</taxon>
        <taxon>Sphaerotilaceae</taxon>
        <taxon>Roseateles</taxon>
    </lineage>
</organism>
<dbReference type="RefSeq" id="WP_394479045.1">
    <property type="nucleotide sequence ID" value="NZ_JBIGHV010000004.1"/>
</dbReference>
<reference evidence="1 2" key="1">
    <citation type="submission" date="2024-08" db="EMBL/GenBank/DDBJ databases">
        <authorList>
            <person name="Lu H."/>
        </authorList>
    </citation>
    <scope>NUCLEOTIDE SEQUENCE [LARGE SCALE GENOMIC DNA]</scope>
    <source>
        <strain evidence="1 2">LYH14W</strain>
    </source>
</reference>